<dbReference type="AlphaFoldDB" id="A0A2S0PD61"/>
<dbReference type="EMBL" id="CP028519">
    <property type="protein sequence ID" value="AVY95314.1"/>
    <property type="molecule type" value="Genomic_DNA"/>
</dbReference>
<feature type="transmembrane region" description="Helical" evidence="6">
    <location>
        <begin position="230"/>
        <end position="249"/>
    </location>
</feature>
<feature type="transmembrane region" description="Helical" evidence="6">
    <location>
        <begin position="166"/>
        <end position="187"/>
    </location>
</feature>
<dbReference type="GO" id="GO:0016020">
    <property type="term" value="C:membrane"/>
    <property type="evidence" value="ECO:0007669"/>
    <property type="project" value="UniProtKB-SubCell"/>
</dbReference>
<feature type="transmembrane region" description="Helical" evidence="6">
    <location>
        <begin position="113"/>
        <end position="131"/>
    </location>
</feature>
<proteinExistence type="inferred from homology"/>
<organism evidence="8 9">
    <name type="scientific">Microvirgula aerodenitrificans</name>
    <dbReference type="NCBI Taxonomy" id="57480"/>
    <lineage>
        <taxon>Bacteria</taxon>
        <taxon>Pseudomonadati</taxon>
        <taxon>Pseudomonadota</taxon>
        <taxon>Betaproteobacteria</taxon>
        <taxon>Neisseriales</taxon>
        <taxon>Aquaspirillaceae</taxon>
        <taxon>Microvirgula</taxon>
    </lineage>
</organism>
<evidence type="ECO:0000256" key="2">
    <source>
        <dbReference type="ARBA" id="ARBA00007362"/>
    </source>
</evidence>
<feature type="transmembrane region" description="Helical" evidence="6">
    <location>
        <begin position="82"/>
        <end position="107"/>
    </location>
</feature>
<evidence type="ECO:0000256" key="1">
    <source>
        <dbReference type="ARBA" id="ARBA00004141"/>
    </source>
</evidence>
<feature type="transmembrane region" description="Helical" evidence="6">
    <location>
        <begin position="18"/>
        <end position="39"/>
    </location>
</feature>
<evidence type="ECO:0000259" key="7">
    <source>
        <dbReference type="Pfam" id="PF00892"/>
    </source>
</evidence>
<comment type="similarity">
    <text evidence="2">Belongs to the EamA transporter family.</text>
</comment>
<feature type="transmembrane region" description="Helical" evidence="6">
    <location>
        <begin position="261"/>
        <end position="280"/>
    </location>
</feature>
<evidence type="ECO:0000313" key="8">
    <source>
        <dbReference type="EMBL" id="AVY95314.1"/>
    </source>
</evidence>
<dbReference type="PANTHER" id="PTHR32322">
    <property type="entry name" value="INNER MEMBRANE TRANSPORTER"/>
    <property type="match status" value="1"/>
</dbReference>
<feature type="transmembrane region" description="Helical" evidence="6">
    <location>
        <begin position="51"/>
        <end position="70"/>
    </location>
</feature>
<dbReference type="SUPFAM" id="SSF103481">
    <property type="entry name" value="Multidrug resistance efflux transporter EmrE"/>
    <property type="match status" value="2"/>
</dbReference>
<dbReference type="KEGG" id="maer:DAI18_15660"/>
<dbReference type="Pfam" id="PF00892">
    <property type="entry name" value="EamA"/>
    <property type="match status" value="2"/>
</dbReference>
<keyword evidence="4 6" id="KW-1133">Transmembrane helix</keyword>
<evidence type="ECO:0000256" key="5">
    <source>
        <dbReference type="ARBA" id="ARBA00023136"/>
    </source>
</evidence>
<evidence type="ECO:0000256" key="4">
    <source>
        <dbReference type="ARBA" id="ARBA00022989"/>
    </source>
</evidence>
<dbReference type="Gene3D" id="1.10.3730.20">
    <property type="match status" value="1"/>
</dbReference>
<comment type="subcellular location">
    <subcellularLocation>
        <location evidence="1">Membrane</location>
        <topology evidence="1">Multi-pass membrane protein</topology>
    </subcellularLocation>
</comment>
<dbReference type="STRING" id="1122240.GCA_000620105_03249"/>
<dbReference type="InterPro" id="IPR000620">
    <property type="entry name" value="EamA_dom"/>
</dbReference>
<dbReference type="InterPro" id="IPR050638">
    <property type="entry name" value="AA-Vitamin_Transporters"/>
</dbReference>
<keyword evidence="3 6" id="KW-0812">Transmembrane</keyword>
<feature type="domain" description="EamA" evidence="7">
    <location>
        <begin position="168"/>
        <end position="303"/>
    </location>
</feature>
<feature type="domain" description="EamA" evidence="7">
    <location>
        <begin position="16"/>
        <end position="152"/>
    </location>
</feature>
<feature type="transmembrane region" description="Helical" evidence="6">
    <location>
        <begin position="199"/>
        <end position="218"/>
    </location>
</feature>
<feature type="transmembrane region" description="Helical" evidence="6">
    <location>
        <begin position="286"/>
        <end position="303"/>
    </location>
</feature>
<sequence>MQQNVHAVAPPSAVSRGIVLAVLAAAGFSAKAIFIKLAYQYQVDPLTLLTLRMLFALPFFLLMVLTPGALRAARSYSLRTWLALVLLGGCGYYLSSLFDFLGLQYISSALERLVLYLYPTFVLLLAVLCFGRRIGRREWLALALCYGGIGLAVAHDLRHAFSGDAIWLGVAWVLASAVSYAVYLTGAGELVKRIGSVRMAAWGCLFSTAGIAIHFLVTRDPQALLQPWPVYGYGLAMAVISTVLPVVWMNIAMTHIGASRMAMVSTLGPAITLVLGWLVLGDAMSGWQIAGALLVVGGVIMVNQRK</sequence>
<dbReference type="PANTHER" id="PTHR32322:SF2">
    <property type="entry name" value="EAMA DOMAIN-CONTAINING PROTEIN"/>
    <property type="match status" value="1"/>
</dbReference>
<feature type="transmembrane region" description="Helical" evidence="6">
    <location>
        <begin position="138"/>
        <end position="154"/>
    </location>
</feature>
<dbReference type="Proteomes" id="UP000244173">
    <property type="component" value="Chromosome"/>
</dbReference>
<keyword evidence="9" id="KW-1185">Reference proteome</keyword>
<accession>A0A2S0PD61</accession>
<reference evidence="8 9" key="1">
    <citation type="submission" date="2018-04" db="EMBL/GenBank/DDBJ databases">
        <title>Denitrifier Microvirgula.</title>
        <authorList>
            <person name="Anderson E."/>
            <person name="Jang J."/>
            <person name="Ishii S."/>
        </authorList>
    </citation>
    <scope>NUCLEOTIDE SEQUENCE [LARGE SCALE GENOMIC DNA]</scope>
    <source>
        <strain evidence="8 9">BE2.4</strain>
    </source>
</reference>
<dbReference type="RefSeq" id="WP_107889880.1">
    <property type="nucleotide sequence ID" value="NZ_CP028519.1"/>
</dbReference>
<evidence type="ECO:0000313" key="9">
    <source>
        <dbReference type="Proteomes" id="UP000244173"/>
    </source>
</evidence>
<gene>
    <name evidence="8" type="ORF">DAI18_15660</name>
</gene>
<dbReference type="InterPro" id="IPR037185">
    <property type="entry name" value="EmrE-like"/>
</dbReference>
<name>A0A2S0PD61_9NEIS</name>
<dbReference type="OrthoDB" id="9813617at2"/>
<evidence type="ECO:0000256" key="3">
    <source>
        <dbReference type="ARBA" id="ARBA00022692"/>
    </source>
</evidence>
<keyword evidence="5 6" id="KW-0472">Membrane</keyword>
<evidence type="ECO:0000256" key="6">
    <source>
        <dbReference type="SAM" id="Phobius"/>
    </source>
</evidence>
<protein>
    <submittedName>
        <fullName evidence="8">EamA family transporter</fullName>
    </submittedName>
</protein>